<evidence type="ECO:0000256" key="6">
    <source>
        <dbReference type="PROSITE-ProRule" id="PRU00339"/>
    </source>
</evidence>
<dbReference type="Gene3D" id="1.25.40.10">
    <property type="entry name" value="Tetratricopeptide repeat domain"/>
    <property type="match status" value="3"/>
</dbReference>
<dbReference type="GO" id="GO:0042030">
    <property type="term" value="F:ATPase inhibitor activity"/>
    <property type="evidence" value="ECO:0007669"/>
    <property type="project" value="UniProtKB-ARBA"/>
</dbReference>
<evidence type="ECO:0000256" key="3">
    <source>
        <dbReference type="ARBA" id="ARBA00022737"/>
    </source>
</evidence>
<dbReference type="PANTHER" id="PTHR22904:SF523">
    <property type="entry name" value="STRESS-INDUCED-PHOSPHOPROTEIN 1"/>
    <property type="match status" value="1"/>
</dbReference>
<feature type="repeat" description="TPR" evidence="6">
    <location>
        <begin position="4"/>
        <end position="37"/>
    </location>
</feature>
<dbReference type="EMBL" id="AZHD01000006">
    <property type="protein sequence ID" value="OAA62901.1"/>
    <property type="molecule type" value="Genomic_DNA"/>
</dbReference>
<keyword evidence="3" id="KW-0677">Repeat</keyword>
<dbReference type="Pfam" id="PF17830">
    <property type="entry name" value="STI1-HOP_DP"/>
    <property type="match status" value="2"/>
</dbReference>
<comment type="subunit">
    <text evidence="5">Part of a larger complex that includes HSP70, HSP90, and immunophilins.</text>
</comment>
<dbReference type="Proteomes" id="UP000076874">
    <property type="component" value="Unassembled WGS sequence"/>
</dbReference>
<organism evidence="9 10">
    <name type="scientific">Niveomyces insectorum RCEF 264</name>
    <dbReference type="NCBI Taxonomy" id="1081102"/>
    <lineage>
        <taxon>Eukaryota</taxon>
        <taxon>Fungi</taxon>
        <taxon>Dikarya</taxon>
        <taxon>Ascomycota</taxon>
        <taxon>Pezizomycotina</taxon>
        <taxon>Sordariomycetes</taxon>
        <taxon>Hypocreomycetidae</taxon>
        <taxon>Hypocreales</taxon>
        <taxon>Cordycipitaceae</taxon>
        <taxon>Niveomyces</taxon>
    </lineage>
</organism>
<feature type="repeat" description="TPR" evidence="6">
    <location>
        <begin position="285"/>
        <end position="318"/>
    </location>
</feature>
<feature type="region of interest" description="Disordered" evidence="7">
    <location>
        <begin position="209"/>
        <end position="294"/>
    </location>
</feature>
<dbReference type="InterPro" id="IPR006636">
    <property type="entry name" value="STI1_HS-bd"/>
</dbReference>
<evidence type="ECO:0000313" key="10">
    <source>
        <dbReference type="Proteomes" id="UP000076874"/>
    </source>
</evidence>
<dbReference type="SUPFAM" id="SSF48452">
    <property type="entry name" value="TPR-like"/>
    <property type="match status" value="3"/>
</dbReference>
<feature type="domain" description="STI1" evidence="8">
    <location>
        <begin position="560"/>
        <end position="599"/>
    </location>
</feature>
<comment type="subcellular location">
    <subcellularLocation>
        <location evidence="1">Cytoplasm</location>
    </subcellularLocation>
</comment>
<dbReference type="OrthoDB" id="2423701at2759"/>
<dbReference type="Pfam" id="PF13181">
    <property type="entry name" value="TPR_8"/>
    <property type="match status" value="1"/>
</dbReference>
<dbReference type="SMART" id="SM00028">
    <property type="entry name" value="TPR"/>
    <property type="match status" value="9"/>
</dbReference>
<evidence type="ECO:0000256" key="4">
    <source>
        <dbReference type="ARBA" id="ARBA00022803"/>
    </source>
</evidence>
<dbReference type="GO" id="GO:0005737">
    <property type="term" value="C:cytoplasm"/>
    <property type="evidence" value="ECO:0007669"/>
    <property type="project" value="UniProtKB-SubCell"/>
</dbReference>
<feature type="compositionally biased region" description="Low complexity" evidence="7">
    <location>
        <begin position="209"/>
        <end position="220"/>
    </location>
</feature>
<proteinExistence type="predicted"/>
<dbReference type="PROSITE" id="PS50005">
    <property type="entry name" value="TPR"/>
    <property type="match status" value="4"/>
</dbReference>
<dbReference type="FunFam" id="1.25.40.10:FF:000020">
    <property type="entry name" value="Stress-induced phosphoprotein 1"/>
    <property type="match status" value="1"/>
</dbReference>
<dbReference type="STRING" id="1081102.A0A167VR96"/>
<keyword evidence="10" id="KW-1185">Reference proteome</keyword>
<dbReference type="Pfam" id="PF13424">
    <property type="entry name" value="TPR_12"/>
    <property type="match status" value="1"/>
</dbReference>
<dbReference type="Pfam" id="PF13432">
    <property type="entry name" value="TPR_16"/>
    <property type="match status" value="1"/>
</dbReference>
<accession>A0A167VR96</accession>
<gene>
    <name evidence="9" type="ORF">SPI_04441</name>
</gene>
<dbReference type="Gene3D" id="1.10.260.100">
    <property type="match status" value="2"/>
</dbReference>
<feature type="repeat" description="TPR" evidence="6">
    <location>
        <begin position="72"/>
        <end position="105"/>
    </location>
</feature>
<feature type="compositionally biased region" description="Basic and acidic residues" evidence="7">
    <location>
        <begin position="275"/>
        <end position="289"/>
    </location>
</feature>
<dbReference type="PANTHER" id="PTHR22904">
    <property type="entry name" value="TPR REPEAT CONTAINING PROTEIN"/>
    <property type="match status" value="1"/>
</dbReference>
<feature type="domain" description="STI1" evidence="8">
    <location>
        <begin position="146"/>
        <end position="185"/>
    </location>
</feature>
<evidence type="ECO:0000256" key="1">
    <source>
        <dbReference type="ARBA" id="ARBA00004496"/>
    </source>
</evidence>
<evidence type="ECO:0000256" key="7">
    <source>
        <dbReference type="SAM" id="MobiDB-lite"/>
    </source>
</evidence>
<feature type="compositionally biased region" description="Low complexity" evidence="7">
    <location>
        <begin position="243"/>
        <end position="262"/>
    </location>
</feature>
<dbReference type="InterPro" id="IPR011990">
    <property type="entry name" value="TPR-like_helical_dom_sf"/>
</dbReference>
<dbReference type="FunFam" id="1.25.40.10:FF:000010">
    <property type="entry name" value="Stress-induced phosphoprotein 1"/>
    <property type="match status" value="1"/>
</dbReference>
<dbReference type="GO" id="GO:0051879">
    <property type="term" value="F:Hsp90 protein binding"/>
    <property type="evidence" value="ECO:0007669"/>
    <property type="project" value="TreeGrafter"/>
</dbReference>
<dbReference type="FunFam" id="1.10.260.100:FF:000004">
    <property type="entry name" value="Putative stress-induced-phosphoprotein 1"/>
    <property type="match status" value="1"/>
</dbReference>
<dbReference type="InterPro" id="IPR019734">
    <property type="entry name" value="TPR_rpt"/>
</dbReference>
<evidence type="ECO:0000256" key="2">
    <source>
        <dbReference type="ARBA" id="ARBA00022490"/>
    </source>
</evidence>
<keyword evidence="2" id="KW-0963">Cytoplasm</keyword>
<dbReference type="InterPro" id="IPR041243">
    <property type="entry name" value="STI1/HOP_DP"/>
</dbReference>
<keyword evidence="9" id="KW-0346">Stress response</keyword>
<comment type="caution">
    <text evidence="9">The sequence shown here is derived from an EMBL/GenBank/DDBJ whole genome shotgun (WGS) entry which is preliminary data.</text>
</comment>
<feature type="repeat" description="TPR" evidence="6">
    <location>
        <begin position="360"/>
        <end position="393"/>
    </location>
</feature>
<dbReference type="SMART" id="SM00727">
    <property type="entry name" value="STI1"/>
    <property type="match status" value="2"/>
</dbReference>
<dbReference type="FunFam" id="1.10.260.100:FF:000002">
    <property type="entry name" value="Stress-induced-phosphoprotein 1 (Hsp70/Hsp90-organizing)"/>
    <property type="match status" value="1"/>
</dbReference>
<reference evidence="9 10" key="1">
    <citation type="journal article" date="2016" name="Genome Biol. Evol.">
        <title>Divergent and convergent evolution of fungal pathogenicity.</title>
        <authorList>
            <person name="Shang Y."/>
            <person name="Xiao G."/>
            <person name="Zheng P."/>
            <person name="Cen K."/>
            <person name="Zhan S."/>
            <person name="Wang C."/>
        </authorList>
    </citation>
    <scope>NUCLEOTIDE SEQUENCE [LARGE SCALE GENOMIC DNA]</scope>
    <source>
        <strain evidence="9 10">RCEF 264</strain>
    </source>
</reference>
<dbReference type="AlphaFoldDB" id="A0A167VR96"/>
<evidence type="ECO:0000259" key="8">
    <source>
        <dbReference type="SMART" id="SM00727"/>
    </source>
</evidence>
<keyword evidence="4 6" id="KW-0802">TPR repeat</keyword>
<evidence type="ECO:0000256" key="5">
    <source>
        <dbReference type="ARBA" id="ARBA00064323"/>
    </source>
</evidence>
<evidence type="ECO:0000313" key="9">
    <source>
        <dbReference type="EMBL" id="OAA62901.1"/>
    </source>
</evidence>
<sequence>MPTADELKALGNKAIAAKNFDEAITYFTQAIDIDATNHILYSNRSAAYASKKDWEHALQDAEKTTELKPDWSKGWGRKGSALYGKRDLVAAYEAYQEGLKLDPSNTGMKNDLAAVERAMDAELGRGGGGGEPFDDPTKQFGSMFSDPQLLAKLAANPKTSAYLADPGFMQNLQAIQRDPQNAQAIFSDPRMIQVMGVLMGLDLDVGSRPGADAGAGPSAGTDRNAQEAAEEIKMPDAPPSASSPPKQQPAEAKPAAPAASEPEPVPAAEEDDEEAREKKAAKAEADQEKALGTTHYKKREFDDAIRHYQAAWDRYPEDITYLTNLGAAYFEKGDYQNCIDACTKAVEHGRTVFADFKTMAKAYARIGTANERLNQLDAAIDFYNQSLREQRTPDVVAKLRAAERRRRDEAQRAYVDPAKAEAAREEGNRLFKAADWPGAVAAYSEMIKRAPEDPRGYSNRAAAFIKLLEFPSALDDCAAAIQRDPKFVRAYIRKAQAYLGMRQYGECVDACSAAEEVDRTYHGGANAREIEQQQQKALGAMYAARENETEEQARERIMRDPDIMSIMQDPVMQAILQQAQADPAALAEHMKNPSVRSKIQKLVAAGVIRVGR</sequence>
<protein>
    <submittedName>
        <fullName evidence="9">Heat shock protein sti1</fullName>
    </submittedName>
</protein>
<name>A0A167VR96_9HYPO</name>